<reference evidence="2" key="1">
    <citation type="journal article" date="2019" name="Int. J. Syst. Evol. Microbiol.">
        <title>The Global Catalogue of Microorganisms (GCM) 10K type strain sequencing project: providing services to taxonomists for standard genome sequencing and annotation.</title>
        <authorList>
            <consortium name="The Broad Institute Genomics Platform"/>
            <consortium name="The Broad Institute Genome Sequencing Center for Infectious Disease"/>
            <person name="Wu L."/>
            <person name="Ma J."/>
        </authorList>
    </citation>
    <scope>NUCLEOTIDE SEQUENCE [LARGE SCALE GENOMIC DNA]</scope>
    <source>
        <strain evidence="2">CCUG 43117</strain>
    </source>
</reference>
<sequence>MSALKSAIVEATSAAVQQHHKAGLPVYVLDDDGNLCAQTAAGSLRRLTQAEIDAALS</sequence>
<comment type="caution">
    <text evidence="1">The sequence shown here is derived from an EMBL/GenBank/DDBJ whole genome shotgun (WGS) entry which is preliminary data.</text>
</comment>
<dbReference type="Proteomes" id="UP001596060">
    <property type="component" value="Unassembled WGS sequence"/>
</dbReference>
<gene>
    <name evidence="1" type="ORF">ACFPN9_09300</name>
</gene>
<accession>A0ABW0NZN9</accession>
<evidence type="ECO:0008006" key="3">
    <source>
        <dbReference type="Google" id="ProtNLM"/>
    </source>
</evidence>
<evidence type="ECO:0000313" key="2">
    <source>
        <dbReference type="Proteomes" id="UP001596060"/>
    </source>
</evidence>
<evidence type="ECO:0000313" key="1">
    <source>
        <dbReference type="EMBL" id="MFC5505451.1"/>
    </source>
</evidence>
<proteinExistence type="predicted"/>
<dbReference type="RefSeq" id="WP_156449799.1">
    <property type="nucleotide sequence ID" value="NZ_JBHSLU010000017.1"/>
</dbReference>
<name>A0ABW0NZN9_9HYPH</name>
<keyword evidence="2" id="KW-1185">Reference proteome</keyword>
<protein>
    <recommendedName>
        <fullName evidence="3">Heme-binding protein</fullName>
    </recommendedName>
</protein>
<dbReference type="EMBL" id="JBHSLU010000017">
    <property type="protein sequence ID" value="MFC5505451.1"/>
    <property type="molecule type" value="Genomic_DNA"/>
</dbReference>
<organism evidence="1 2">
    <name type="scientific">Bosea massiliensis</name>
    <dbReference type="NCBI Taxonomy" id="151419"/>
    <lineage>
        <taxon>Bacteria</taxon>
        <taxon>Pseudomonadati</taxon>
        <taxon>Pseudomonadota</taxon>
        <taxon>Alphaproteobacteria</taxon>
        <taxon>Hyphomicrobiales</taxon>
        <taxon>Boseaceae</taxon>
        <taxon>Bosea</taxon>
    </lineage>
</organism>